<dbReference type="AlphaFoldDB" id="A0A7C1GAV8"/>
<comment type="caution">
    <text evidence="1">The sequence shown here is derived from an EMBL/GenBank/DDBJ whole genome shotgun (WGS) entry which is preliminary data.</text>
</comment>
<sequence length="131" mass="15578">MSIEDFNPWWMGRKYAEEDPDIVKWREMPVGWVPAEIEEISLKPISLNFLYGPRQVKKTTLVKLLVLRLLERVEPEAVFYFSGDLLSDYEELLEKDDRTVEDLSELDRISDLFYKEYLETGREDLIGYYTS</sequence>
<organism evidence="1">
    <name type="scientific">Thermofilum adornatum</name>
    <dbReference type="NCBI Taxonomy" id="1365176"/>
    <lineage>
        <taxon>Archaea</taxon>
        <taxon>Thermoproteota</taxon>
        <taxon>Thermoprotei</taxon>
        <taxon>Thermofilales</taxon>
        <taxon>Thermofilaceae</taxon>
        <taxon>Thermofilum</taxon>
    </lineage>
</organism>
<evidence type="ECO:0000313" key="1">
    <source>
        <dbReference type="EMBL" id="HDP14706.1"/>
    </source>
</evidence>
<gene>
    <name evidence="1" type="ORF">ENN26_02870</name>
</gene>
<proteinExistence type="predicted"/>
<protein>
    <submittedName>
        <fullName evidence="1">ATP-binding protein</fullName>
    </submittedName>
</protein>
<accession>A0A7C1GAV8</accession>
<dbReference type="GO" id="GO:0005524">
    <property type="term" value="F:ATP binding"/>
    <property type="evidence" value="ECO:0007669"/>
    <property type="project" value="UniProtKB-KW"/>
</dbReference>
<keyword evidence="1" id="KW-0547">Nucleotide-binding</keyword>
<dbReference type="EMBL" id="DSAY01000054">
    <property type="protein sequence ID" value="HDP14706.1"/>
    <property type="molecule type" value="Genomic_DNA"/>
</dbReference>
<name>A0A7C1GAV8_9CREN</name>
<reference evidence="1" key="1">
    <citation type="journal article" date="2020" name="mSystems">
        <title>Genome- and Community-Level Interaction Insights into Carbon Utilization and Element Cycling Functions of Hydrothermarchaeota in Hydrothermal Sediment.</title>
        <authorList>
            <person name="Zhou Z."/>
            <person name="Liu Y."/>
            <person name="Xu W."/>
            <person name="Pan J."/>
            <person name="Luo Z.H."/>
            <person name="Li M."/>
        </authorList>
    </citation>
    <scope>NUCLEOTIDE SEQUENCE [LARGE SCALE GENOMIC DNA]</scope>
    <source>
        <strain evidence="1">SpSt-116</strain>
    </source>
</reference>
<keyword evidence="1" id="KW-0067">ATP-binding</keyword>